<evidence type="ECO:0000256" key="1">
    <source>
        <dbReference type="SAM" id="MobiDB-lite"/>
    </source>
</evidence>
<dbReference type="EMBL" id="JAKLMC020000013">
    <property type="protein sequence ID" value="KAK5953029.1"/>
    <property type="molecule type" value="Genomic_DNA"/>
</dbReference>
<evidence type="ECO:0000313" key="2">
    <source>
        <dbReference type="EMBL" id="KAK5953029.1"/>
    </source>
</evidence>
<organism evidence="2 3">
    <name type="scientific">Knufia fluminis</name>
    <dbReference type="NCBI Taxonomy" id="191047"/>
    <lineage>
        <taxon>Eukaryota</taxon>
        <taxon>Fungi</taxon>
        <taxon>Dikarya</taxon>
        <taxon>Ascomycota</taxon>
        <taxon>Pezizomycotina</taxon>
        <taxon>Eurotiomycetes</taxon>
        <taxon>Chaetothyriomycetidae</taxon>
        <taxon>Chaetothyriales</taxon>
        <taxon>Trichomeriaceae</taxon>
        <taxon>Knufia</taxon>
    </lineage>
</organism>
<dbReference type="AlphaFoldDB" id="A0AAN8I5I7"/>
<feature type="compositionally biased region" description="Gly residues" evidence="1">
    <location>
        <begin position="7"/>
        <end position="32"/>
    </location>
</feature>
<sequence length="57" mass="5674">MSFRGNSRGGGRGGGGFGGRGGSFGGRGGRGGFQPQSFGPPAQVLGMLKNVWESAMV</sequence>
<comment type="caution">
    <text evidence="2">The sequence shown here is derived from an EMBL/GenBank/DDBJ whole genome shotgun (WGS) entry which is preliminary data.</text>
</comment>
<keyword evidence="3" id="KW-1185">Reference proteome</keyword>
<proteinExistence type="predicted"/>
<feature type="region of interest" description="Disordered" evidence="1">
    <location>
        <begin position="1"/>
        <end position="42"/>
    </location>
</feature>
<protein>
    <submittedName>
        <fullName evidence="2">Uncharacterized protein</fullName>
    </submittedName>
</protein>
<accession>A0AAN8I5I7</accession>
<gene>
    <name evidence="2" type="ORF">OHC33_006151</name>
</gene>
<evidence type="ECO:0000313" key="3">
    <source>
        <dbReference type="Proteomes" id="UP001316803"/>
    </source>
</evidence>
<dbReference type="Proteomes" id="UP001316803">
    <property type="component" value="Unassembled WGS sequence"/>
</dbReference>
<reference evidence="2 3" key="1">
    <citation type="submission" date="2022-12" db="EMBL/GenBank/DDBJ databases">
        <title>Genomic features and morphological characterization of a novel Knufia sp. strain isolated from spacecraft assembly facility.</title>
        <authorList>
            <person name="Teixeira M."/>
            <person name="Chander A.M."/>
            <person name="Stajich J.E."/>
            <person name="Venkateswaran K."/>
        </authorList>
    </citation>
    <scope>NUCLEOTIDE SEQUENCE [LARGE SCALE GENOMIC DNA]</scope>
    <source>
        <strain evidence="2 3">FJI-L2-BK-P2</strain>
    </source>
</reference>
<name>A0AAN8I5I7_9EURO</name>